<feature type="region of interest" description="Disordered" evidence="3">
    <location>
        <begin position="160"/>
        <end position="198"/>
    </location>
</feature>
<feature type="DNA-binding region" description="H-T-H motif" evidence="2">
    <location>
        <begin position="32"/>
        <end position="51"/>
    </location>
</feature>
<evidence type="ECO:0000256" key="3">
    <source>
        <dbReference type="SAM" id="MobiDB-lite"/>
    </source>
</evidence>
<dbReference type="Proteomes" id="UP001484097">
    <property type="component" value="Unassembled WGS sequence"/>
</dbReference>
<feature type="compositionally biased region" description="Low complexity" evidence="3">
    <location>
        <begin position="164"/>
        <end position="187"/>
    </location>
</feature>
<evidence type="ECO:0000313" key="6">
    <source>
        <dbReference type="Proteomes" id="UP001484097"/>
    </source>
</evidence>
<organism evidence="5 6">
    <name type="scientific">Citricoccus nitrophenolicus</name>
    <dbReference type="NCBI Taxonomy" id="863575"/>
    <lineage>
        <taxon>Bacteria</taxon>
        <taxon>Bacillati</taxon>
        <taxon>Actinomycetota</taxon>
        <taxon>Actinomycetes</taxon>
        <taxon>Micrococcales</taxon>
        <taxon>Micrococcaceae</taxon>
        <taxon>Citricoccus</taxon>
    </lineage>
</organism>
<evidence type="ECO:0000259" key="4">
    <source>
        <dbReference type="PROSITE" id="PS50977"/>
    </source>
</evidence>
<evidence type="ECO:0000313" key="5">
    <source>
        <dbReference type="EMBL" id="MEO9248222.1"/>
    </source>
</evidence>
<name>A0ABV0IJ93_9MICC</name>
<dbReference type="InterPro" id="IPR009057">
    <property type="entry name" value="Homeodomain-like_sf"/>
</dbReference>
<keyword evidence="6" id="KW-1185">Reference proteome</keyword>
<evidence type="ECO:0000256" key="1">
    <source>
        <dbReference type="ARBA" id="ARBA00023125"/>
    </source>
</evidence>
<protein>
    <submittedName>
        <fullName evidence="5">TetR family transcriptional regulator</fullName>
    </submittedName>
</protein>
<gene>
    <name evidence="5" type="ORF">ABDK96_11055</name>
</gene>
<dbReference type="InterPro" id="IPR001647">
    <property type="entry name" value="HTH_TetR"/>
</dbReference>
<proteinExistence type="predicted"/>
<dbReference type="PROSITE" id="PS50977">
    <property type="entry name" value="HTH_TETR_2"/>
    <property type="match status" value="1"/>
</dbReference>
<feature type="compositionally biased region" description="Polar residues" evidence="3">
    <location>
        <begin position="189"/>
        <end position="198"/>
    </location>
</feature>
<dbReference type="Pfam" id="PF00440">
    <property type="entry name" value="TetR_N"/>
    <property type="match status" value="1"/>
</dbReference>
<dbReference type="Gene3D" id="1.10.357.10">
    <property type="entry name" value="Tetracycline Repressor, domain 2"/>
    <property type="match status" value="1"/>
</dbReference>
<dbReference type="RefSeq" id="WP_347920824.1">
    <property type="nucleotide sequence ID" value="NZ_JBDXMX010000004.1"/>
</dbReference>
<accession>A0ABV0IJ93</accession>
<reference evidence="5 6" key="1">
    <citation type="submission" date="2024-05" db="EMBL/GenBank/DDBJ databases">
        <authorList>
            <person name="Yi C."/>
        </authorList>
    </citation>
    <scope>NUCLEOTIDE SEQUENCE [LARGE SCALE GENOMIC DNA]</scope>
    <source>
        <strain evidence="5 6">XS13</strain>
    </source>
</reference>
<keyword evidence="1 2" id="KW-0238">DNA-binding</keyword>
<dbReference type="EMBL" id="JBDXMX010000004">
    <property type="protein sequence ID" value="MEO9248222.1"/>
    <property type="molecule type" value="Genomic_DNA"/>
</dbReference>
<feature type="domain" description="HTH tetR-type" evidence="4">
    <location>
        <begin position="9"/>
        <end position="69"/>
    </location>
</feature>
<dbReference type="SUPFAM" id="SSF46689">
    <property type="entry name" value="Homeodomain-like"/>
    <property type="match status" value="1"/>
</dbReference>
<comment type="caution">
    <text evidence="5">The sequence shown here is derived from an EMBL/GenBank/DDBJ whole genome shotgun (WGS) entry which is preliminary data.</text>
</comment>
<sequence length="198" mass="20573">MPRSATTPALDVEDLVQASLRILRDYGLADLSMRRVAKELQVQPSALYWHVPDKQSLLALVADRLLSEVRAPGLTGDRPTDVHGRAMALHGRLLATRDGAELVASVVALGTGGRRVRTLLEEAAPGQAVLVEAVLSLLLGHALVVQQRRQAQELGLALGGGAAAGPAGRPAEGPGFPDLLDLVLDPPSGSASGSDLPA</sequence>
<evidence type="ECO:0000256" key="2">
    <source>
        <dbReference type="PROSITE-ProRule" id="PRU00335"/>
    </source>
</evidence>